<dbReference type="EMBL" id="ML996579">
    <property type="protein sequence ID" value="KAF2754898.1"/>
    <property type="molecule type" value="Genomic_DNA"/>
</dbReference>
<reference evidence="1" key="1">
    <citation type="journal article" date="2020" name="Stud. Mycol.">
        <title>101 Dothideomycetes genomes: a test case for predicting lifestyles and emergence of pathogens.</title>
        <authorList>
            <person name="Haridas S."/>
            <person name="Albert R."/>
            <person name="Binder M."/>
            <person name="Bloem J."/>
            <person name="Labutti K."/>
            <person name="Salamov A."/>
            <person name="Andreopoulos B."/>
            <person name="Baker S."/>
            <person name="Barry K."/>
            <person name="Bills G."/>
            <person name="Bluhm B."/>
            <person name="Cannon C."/>
            <person name="Castanera R."/>
            <person name="Culley D."/>
            <person name="Daum C."/>
            <person name="Ezra D."/>
            <person name="Gonzalez J."/>
            <person name="Henrissat B."/>
            <person name="Kuo A."/>
            <person name="Liang C."/>
            <person name="Lipzen A."/>
            <person name="Lutzoni F."/>
            <person name="Magnuson J."/>
            <person name="Mondo S."/>
            <person name="Nolan M."/>
            <person name="Ohm R."/>
            <person name="Pangilinan J."/>
            <person name="Park H.-J."/>
            <person name="Ramirez L."/>
            <person name="Alfaro M."/>
            <person name="Sun H."/>
            <person name="Tritt A."/>
            <person name="Yoshinaga Y."/>
            <person name="Zwiers L.-H."/>
            <person name="Turgeon B."/>
            <person name="Goodwin S."/>
            <person name="Spatafora J."/>
            <person name="Crous P."/>
            <person name="Grigoriev I."/>
        </authorList>
    </citation>
    <scope>NUCLEOTIDE SEQUENCE</scope>
    <source>
        <strain evidence="1">CBS 121739</strain>
    </source>
</reference>
<organism evidence="1 2">
    <name type="scientific">Pseudovirgaria hyperparasitica</name>
    <dbReference type="NCBI Taxonomy" id="470096"/>
    <lineage>
        <taxon>Eukaryota</taxon>
        <taxon>Fungi</taxon>
        <taxon>Dikarya</taxon>
        <taxon>Ascomycota</taxon>
        <taxon>Pezizomycotina</taxon>
        <taxon>Dothideomycetes</taxon>
        <taxon>Dothideomycetes incertae sedis</taxon>
        <taxon>Acrospermales</taxon>
        <taxon>Acrospermaceae</taxon>
        <taxon>Pseudovirgaria</taxon>
    </lineage>
</organism>
<name>A0A6A6VW35_9PEZI</name>
<keyword evidence="2" id="KW-1185">Reference proteome</keyword>
<evidence type="ECO:0000313" key="1">
    <source>
        <dbReference type="EMBL" id="KAF2754898.1"/>
    </source>
</evidence>
<dbReference type="AlphaFoldDB" id="A0A6A6VW35"/>
<protein>
    <submittedName>
        <fullName evidence="1">Uncharacterized protein</fullName>
    </submittedName>
</protein>
<gene>
    <name evidence="1" type="ORF">EJ05DRAFT_137480</name>
</gene>
<dbReference type="GeneID" id="54480251"/>
<sequence length="295" mass="33166">MASRRKCKDATAVRIDNDISEICRIWGMTYFELERLLSSNGLSNSSGKPTPNIKDWAVTISRYLKRLATLEADPQTAMGLILFESKKRNDDDARTFHAFRGILGVDVDRAVKALESRNGAAHRVGTITRPQERTTGPTNENINQGNQNSHQLTAHQAPLNSNNRNGQPAITEGPIRNANARPNIPNMAPPVDRNGLPPLHDVSLQMAFSEFWPRYAMPALGIHGAMTTNEINVKLEFVQHLMDLERSEKAVVQKEAQAIQRLVDAEKHQVTLEKLELNKQYLEAIKREKQMRGEM</sequence>
<proteinExistence type="predicted"/>
<dbReference type="Proteomes" id="UP000799437">
    <property type="component" value="Unassembled WGS sequence"/>
</dbReference>
<accession>A0A6A6VW35</accession>
<evidence type="ECO:0000313" key="2">
    <source>
        <dbReference type="Proteomes" id="UP000799437"/>
    </source>
</evidence>
<dbReference type="RefSeq" id="XP_033597349.1">
    <property type="nucleotide sequence ID" value="XM_033739197.1"/>
</dbReference>